<reference evidence="1 2" key="1">
    <citation type="submission" date="2013-01" db="EMBL/GenBank/DDBJ databases">
        <authorList>
            <person name="Harkins D.M."/>
            <person name="Durkin A.S."/>
            <person name="Brinkac L.M."/>
            <person name="Haft D.H."/>
            <person name="Selengut J.D."/>
            <person name="Sanka R."/>
            <person name="DePew J."/>
            <person name="Purushe J."/>
            <person name="Picardeau M."/>
            <person name="Werts C."/>
            <person name="Goarant C."/>
            <person name="Vinetz J.M."/>
            <person name="Sutton G.G."/>
            <person name="Nierman W.C."/>
            <person name="Fouts D.E."/>
        </authorList>
    </citation>
    <scope>NUCLEOTIDE SEQUENCE [LARGE SCALE GENOMIC DNA]</scope>
    <source>
        <strain evidence="1 2">Verdun HP</strain>
    </source>
</reference>
<evidence type="ECO:0000313" key="1">
    <source>
        <dbReference type="EMBL" id="EMO02825.1"/>
    </source>
</evidence>
<organism evidence="1 2">
    <name type="scientific">Leptospira interrogans serovar Icterohaemorrhagiae str. Verdun HP</name>
    <dbReference type="NCBI Taxonomy" id="1049910"/>
    <lineage>
        <taxon>Bacteria</taxon>
        <taxon>Pseudomonadati</taxon>
        <taxon>Spirochaetota</taxon>
        <taxon>Spirochaetia</taxon>
        <taxon>Leptospirales</taxon>
        <taxon>Leptospiraceae</taxon>
        <taxon>Leptospira</taxon>
    </lineage>
</organism>
<proteinExistence type="predicted"/>
<dbReference type="AlphaFoldDB" id="M6R5H6"/>
<dbReference type="EMBL" id="AHNZ02000965">
    <property type="protein sequence ID" value="EMO02825.1"/>
    <property type="molecule type" value="Genomic_DNA"/>
</dbReference>
<gene>
    <name evidence="1" type="ORF">LEP1GSC116_0303</name>
</gene>
<feature type="non-terminal residue" evidence="1">
    <location>
        <position position="1"/>
    </location>
</feature>
<dbReference type="Proteomes" id="UP000012092">
    <property type="component" value="Unassembled WGS sequence"/>
</dbReference>
<evidence type="ECO:0000313" key="2">
    <source>
        <dbReference type="Proteomes" id="UP000012092"/>
    </source>
</evidence>
<comment type="caution">
    <text evidence="1">The sequence shown here is derived from an EMBL/GenBank/DDBJ whole genome shotgun (WGS) entry which is preliminary data.</text>
</comment>
<accession>M6R5H6</accession>
<name>M6R5H6_LEPIR</name>
<protein>
    <submittedName>
        <fullName evidence="1">Caspase domain protein</fullName>
    </submittedName>
</protein>
<sequence>KYFRKNKISLRQCFIFDCCFSGGIAKKGKSTRGSADVPIPEGSNGTVKQDAEDFFFQDKAIISSADDNQTAIEVGGSINHGIFTYNFGRALGSADLNKDNVVTALEAFFKSKEETVQMAKKFQHEQVPQISGNASGIFLSGKKIRNLLNQWILQNLLLLLQNLNQTQSNQILRSRW</sequence>
<dbReference type="Gene3D" id="3.40.50.1460">
    <property type="match status" value="1"/>
</dbReference>